<dbReference type="Pfam" id="PF13333">
    <property type="entry name" value="rve_2"/>
    <property type="match status" value="1"/>
</dbReference>
<dbReference type="EMBL" id="AP022829">
    <property type="protein sequence ID" value="BCA88244.1"/>
    <property type="molecule type" value="Genomic_DNA"/>
</dbReference>
<gene>
    <name evidence="2" type="ORF">ADCFC_07420</name>
</gene>
<evidence type="ECO:0000313" key="2">
    <source>
        <dbReference type="EMBL" id="BCA88244.1"/>
    </source>
</evidence>
<dbReference type="PROSITE" id="PS50994">
    <property type="entry name" value="INTEGRASE"/>
    <property type="match status" value="1"/>
</dbReference>
<feature type="domain" description="Integrase catalytic" evidence="1">
    <location>
        <begin position="41"/>
        <end position="205"/>
    </location>
</feature>
<dbReference type="Proteomes" id="UP000501727">
    <property type="component" value="Chromosome"/>
</dbReference>
<evidence type="ECO:0000313" key="3">
    <source>
        <dbReference type="Proteomes" id="UP000501727"/>
    </source>
</evidence>
<dbReference type="AlphaFoldDB" id="A0A6F8SKB3"/>
<keyword evidence="3" id="KW-1185">Reference proteome</keyword>
<accession>A0A6F8SKB3</accession>
<dbReference type="InterPro" id="IPR036397">
    <property type="entry name" value="RNaseH_sf"/>
</dbReference>
<sequence length="208" mass="23052">MRRLMREEGLEVVYNRRRRRWSSYAGEVSAAPPNLVARDFSAPAPDELWVTDITEFRIPAGKAYLSAVVDCFDGRPAGWRIGPSPTAALANGSLADAVAARRAGARTVVHSDRGGHYRWPGWVALCEGAGLVRSMSAKGCSPDNAACEGFFGRLKNEFFHCRDWEGVPVAEFGRRLDAYLRYYCSGRIKRSLGWLSPDEYRASLGYAV</sequence>
<proteinExistence type="predicted"/>
<reference evidence="3" key="2">
    <citation type="submission" date="2020-03" db="EMBL/GenBank/DDBJ databases">
        <title>Complete Genome Sequence of Adlercreutzia sp. strain 8CFCBH1 Producing Equol, Isolated from Healthy Japanese Feces.</title>
        <authorList>
            <person name="Ogata Y."/>
            <person name="Sakamoto M."/>
            <person name="Ohkuma M."/>
            <person name="Hattori M."/>
            <person name="Suda W."/>
        </authorList>
    </citation>
    <scope>NUCLEOTIDE SEQUENCE [LARGE SCALE GENOMIC DNA]</scope>
    <source>
        <strain evidence="3">8CFCBH1</strain>
    </source>
</reference>
<dbReference type="GO" id="GO:0003676">
    <property type="term" value="F:nucleic acid binding"/>
    <property type="evidence" value="ECO:0007669"/>
    <property type="project" value="InterPro"/>
</dbReference>
<dbReference type="GO" id="GO:0015074">
    <property type="term" value="P:DNA integration"/>
    <property type="evidence" value="ECO:0007669"/>
    <property type="project" value="InterPro"/>
</dbReference>
<dbReference type="NCBIfam" id="NF033516">
    <property type="entry name" value="transpos_IS3"/>
    <property type="match status" value="1"/>
</dbReference>
<evidence type="ECO:0000259" key="1">
    <source>
        <dbReference type="PROSITE" id="PS50994"/>
    </source>
</evidence>
<dbReference type="PANTHER" id="PTHR46889">
    <property type="entry name" value="TRANSPOSASE INSF FOR INSERTION SEQUENCE IS3B-RELATED"/>
    <property type="match status" value="1"/>
</dbReference>
<name>A0A6F8SKB3_9ACTN</name>
<reference evidence="3" key="1">
    <citation type="journal article" date="2020" name="Microbiol. Resour. Announc.">
        <title>Complete Genome Sequence of Adlercreutzia sp. Strain 8CFCBH1, a Potent Producer of Equol, Isolated from Healthy Japanese Feces.</title>
        <authorList>
            <person name="Ogata Y."/>
            <person name="Sakamoto M."/>
            <person name="Ohkuma M."/>
            <person name="Hattori M."/>
            <person name="Suda W."/>
        </authorList>
    </citation>
    <scope>NUCLEOTIDE SEQUENCE [LARGE SCALE GENOMIC DNA]</scope>
    <source>
        <strain evidence="3">8CFCBH1</strain>
    </source>
</reference>
<protein>
    <submittedName>
        <fullName evidence="2">Integrase</fullName>
    </submittedName>
</protein>
<dbReference type="InterPro" id="IPR050900">
    <property type="entry name" value="Transposase_IS3/IS150/IS904"/>
</dbReference>
<dbReference type="SUPFAM" id="SSF53098">
    <property type="entry name" value="Ribonuclease H-like"/>
    <property type="match status" value="1"/>
</dbReference>
<dbReference type="InterPro" id="IPR001584">
    <property type="entry name" value="Integrase_cat-core"/>
</dbReference>
<dbReference type="InterPro" id="IPR048020">
    <property type="entry name" value="Transpos_IS3"/>
</dbReference>
<dbReference type="KEGG" id="ahat:ADCFC_08630"/>
<organism evidence="2 3">
    <name type="scientific">Adlercreutzia hattorii</name>
    <dbReference type="NCBI Taxonomy" id="2707299"/>
    <lineage>
        <taxon>Bacteria</taxon>
        <taxon>Bacillati</taxon>
        <taxon>Actinomycetota</taxon>
        <taxon>Coriobacteriia</taxon>
        <taxon>Eggerthellales</taxon>
        <taxon>Eggerthellaceae</taxon>
        <taxon>Adlercreutzia</taxon>
    </lineage>
</organism>
<dbReference type="InterPro" id="IPR012337">
    <property type="entry name" value="RNaseH-like_sf"/>
</dbReference>
<dbReference type="PANTHER" id="PTHR46889:SF4">
    <property type="entry name" value="TRANSPOSASE INSO FOR INSERTION SEQUENCE ELEMENT IS911B-RELATED"/>
    <property type="match status" value="1"/>
</dbReference>
<dbReference type="Pfam" id="PF00665">
    <property type="entry name" value="rve"/>
    <property type="match status" value="1"/>
</dbReference>
<dbReference type="Gene3D" id="3.30.420.10">
    <property type="entry name" value="Ribonuclease H-like superfamily/Ribonuclease H"/>
    <property type="match status" value="1"/>
</dbReference>